<accession>A0A379C7R3</accession>
<protein>
    <recommendedName>
        <fullName evidence="1">Lin1244/Lin1753-like N-terminal domain-containing protein</fullName>
    </recommendedName>
</protein>
<dbReference type="PANTHER" id="PTHR39196">
    <property type="entry name" value="PRIMOSOME, DNAD SUBUNIT"/>
    <property type="match status" value="1"/>
</dbReference>
<dbReference type="RefSeq" id="WP_019035287.1">
    <property type="nucleotide sequence ID" value="NZ_UGSZ01000001.1"/>
</dbReference>
<gene>
    <name evidence="2" type="ORF">NCTC13149_01592</name>
</gene>
<evidence type="ECO:0000313" key="2">
    <source>
        <dbReference type="EMBL" id="SUB57735.1"/>
    </source>
</evidence>
<name>A0A379C7R3_9FIRM</name>
<proteinExistence type="predicted"/>
<organism evidence="2 3">
    <name type="scientific">Peptoniphilus lacrimalis</name>
    <dbReference type="NCBI Taxonomy" id="33031"/>
    <lineage>
        <taxon>Bacteria</taxon>
        <taxon>Bacillati</taxon>
        <taxon>Bacillota</taxon>
        <taxon>Tissierellia</taxon>
        <taxon>Tissierellales</taxon>
        <taxon>Peptoniphilaceae</taxon>
        <taxon>Peptoniphilus</taxon>
    </lineage>
</organism>
<dbReference type="InterPro" id="IPR025400">
    <property type="entry name" value="Lin1244/Lin1753-like_N"/>
</dbReference>
<evidence type="ECO:0000259" key="1">
    <source>
        <dbReference type="Pfam" id="PF14297"/>
    </source>
</evidence>
<dbReference type="OrthoDB" id="3199595at2"/>
<dbReference type="Proteomes" id="UP000255517">
    <property type="component" value="Unassembled WGS sequence"/>
</dbReference>
<feature type="domain" description="Lin1244/Lin1753-like N-terminal" evidence="1">
    <location>
        <begin position="11"/>
        <end position="104"/>
    </location>
</feature>
<dbReference type="EMBL" id="UGSZ01000001">
    <property type="protein sequence ID" value="SUB57735.1"/>
    <property type="molecule type" value="Genomic_DNA"/>
</dbReference>
<dbReference type="Pfam" id="PF14297">
    <property type="entry name" value="Lin1244_N"/>
    <property type="match status" value="1"/>
</dbReference>
<evidence type="ECO:0000313" key="3">
    <source>
        <dbReference type="Proteomes" id="UP000255517"/>
    </source>
</evidence>
<dbReference type="STRING" id="1122949.GCA_000378725_01674"/>
<dbReference type="PANTHER" id="PTHR39196:SF1">
    <property type="entry name" value="PRIMOSOME, DNAD SUBUNIT"/>
    <property type="match status" value="1"/>
</dbReference>
<sequence>MARPIIKGIDYYPLNVDFLNDLKIKRVIKACGPSSVAIIVFLLGNIYKDEGYFMRWNEDICFLIADEIGVKEVYVDETVKKCLQVGLFDCELFEKYKVLTSKGIQKRFFEITKRRKNIHVISELLLINVAETGVNVAETGVNVAETGVIVSKSTQRKEKERKEKKSKERELYNNLALFNNALKHKITLQALSKIKEKYDLNLFLEKIKESTWIRENIDLNKASDDFLLKISRGDYKTYKTKNKNSFHNFQGITDSYTSDELEDVARKKREEAYEKYDLR</sequence>
<reference evidence="2 3" key="1">
    <citation type="submission" date="2018-06" db="EMBL/GenBank/DDBJ databases">
        <authorList>
            <consortium name="Pathogen Informatics"/>
            <person name="Doyle S."/>
        </authorList>
    </citation>
    <scope>NUCLEOTIDE SEQUENCE [LARGE SCALE GENOMIC DNA]</scope>
    <source>
        <strain evidence="2 3">NCTC13149</strain>
    </source>
</reference>
<dbReference type="AlphaFoldDB" id="A0A379C7R3"/>